<dbReference type="OrthoDB" id="9803687at2"/>
<dbReference type="FunFam" id="3.40.50.280:FF:000003">
    <property type="entry name" value="Dimethylamine methyltransferase corrinoid protein"/>
    <property type="match status" value="1"/>
</dbReference>
<dbReference type="GO" id="GO:0031419">
    <property type="term" value="F:cobalamin binding"/>
    <property type="evidence" value="ECO:0007669"/>
    <property type="project" value="InterPro"/>
</dbReference>
<keyword evidence="2" id="KW-0479">Metal-binding</keyword>
<reference evidence="6 7" key="1">
    <citation type="submission" date="2016-10" db="EMBL/GenBank/DDBJ databases">
        <authorList>
            <person name="de Groot N.N."/>
        </authorList>
    </citation>
    <scope>NUCLEOTIDE SEQUENCE [LARGE SCALE GENOMIC DNA]</scope>
    <source>
        <strain evidence="6 7">SLAS-1</strain>
    </source>
</reference>
<dbReference type="PROSITE" id="PS51337">
    <property type="entry name" value="B12_BINDING_NTER"/>
    <property type="match status" value="1"/>
</dbReference>
<dbReference type="InterPro" id="IPR036724">
    <property type="entry name" value="Cobalamin-bd_sf"/>
</dbReference>
<dbReference type="SMART" id="SM01018">
    <property type="entry name" value="B12-binding_2"/>
    <property type="match status" value="1"/>
</dbReference>
<sequence length="209" mass="22257">MPDYEKMSEKVIAGDQENVAELTQEIVDEGAEPQEVISEGLIAGMNVVGERFKAGDMFVPEVLMSAKAMKAGMEIVNPLLTEGDREESTTVVLGTVEGDLHDIGKNLVGMMLESGGMEVIDLGVDLPADEIVDAVRENNADVLGMSALLTTTMMEMQNVIEVLEEEGLKDDVDVLVGGAPVTKEFADDIGADGWAPDAASAKDLVQEMV</sequence>
<accession>A0A1G9I691</accession>
<dbReference type="Pfam" id="PF02310">
    <property type="entry name" value="B12-binding"/>
    <property type="match status" value="1"/>
</dbReference>
<dbReference type="PROSITE" id="PS51332">
    <property type="entry name" value="B12_BINDING"/>
    <property type="match status" value="1"/>
</dbReference>
<dbReference type="GO" id="GO:0008705">
    <property type="term" value="F:methionine synthase activity"/>
    <property type="evidence" value="ECO:0007669"/>
    <property type="project" value="TreeGrafter"/>
</dbReference>
<keyword evidence="7" id="KW-1185">Reference proteome</keyword>
<feature type="domain" description="B12-binding" evidence="4">
    <location>
        <begin position="88"/>
        <end position="209"/>
    </location>
</feature>
<dbReference type="STRING" id="321763.SAMN04488692_102118"/>
<dbReference type="EMBL" id="FNGO01000002">
    <property type="protein sequence ID" value="SDL20333.1"/>
    <property type="molecule type" value="Genomic_DNA"/>
</dbReference>
<protein>
    <submittedName>
        <fullName evidence="6">B12 binding domain-containing protein</fullName>
    </submittedName>
</protein>
<evidence type="ECO:0000313" key="7">
    <source>
        <dbReference type="Proteomes" id="UP000199476"/>
    </source>
</evidence>
<dbReference type="InterPro" id="IPR036594">
    <property type="entry name" value="Meth_synthase_dom"/>
</dbReference>
<dbReference type="GO" id="GO:0046653">
    <property type="term" value="P:tetrahydrofolate metabolic process"/>
    <property type="evidence" value="ECO:0007669"/>
    <property type="project" value="TreeGrafter"/>
</dbReference>
<organism evidence="6 7">
    <name type="scientific">Halarsenatibacter silvermanii</name>
    <dbReference type="NCBI Taxonomy" id="321763"/>
    <lineage>
        <taxon>Bacteria</taxon>
        <taxon>Bacillati</taxon>
        <taxon>Bacillota</taxon>
        <taxon>Clostridia</taxon>
        <taxon>Halanaerobiales</taxon>
        <taxon>Halarsenatibacteraceae</taxon>
        <taxon>Halarsenatibacter</taxon>
    </lineage>
</organism>
<dbReference type="SUPFAM" id="SSF52242">
    <property type="entry name" value="Cobalamin (vitamin B12)-binding domain"/>
    <property type="match status" value="1"/>
</dbReference>
<comment type="similarity">
    <text evidence="1">Belongs to the methylamine corrinoid protein family.</text>
</comment>
<evidence type="ECO:0000256" key="3">
    <source>
        <dbReference type="ARBA" id="ARBA00023285"/>
    </source>
</evidence>
<evidence type="ECO:0000313" key="6">
    <source>
        <dbReference type="EMBL" id="SDL20333.1"/>
    </source>
</evidence>
<dbReference type="GO" id="GO:0046872">
    <property type="term" value="F:metal ion binding"/>
    <property type="evidence" value="ECO:0007669"/>
    <property type="project" value="UniProtKB-KW"/>
</dbReference>
<dbReference type="InterPro" id="IPR003759">
    <property type="entry name" value="Cbl-bd_cap"/>
</dbReference>
<proteinExistence type="inferred from homology"/>
<evidence type="ECO:0000256" key="2">
    <source>
        <dbReference type="ARBA" id="ARBA00022723"/>
    </source>
</evidence>
<dbReference type="InterPro" id="IPR050554">
    <property type="entry name" value="Met_Synthase/Corrinoid"/>
</dbReference>
<dbReference type="Proteomes" id="UP000199476">
    <property type="component" value="Unassembled WGS sequence"/>
</dbReference>
<dbReference type="SUPFAM" id="SSF47644">
    <property type="entry name" value="Methionine synthase domain"/>
    <property type="match status" value="1"/>
</dbReference>
<evidence type="ECO:0000259" key="5">
    <source>
        <dbReference type="PROSITE" id="PS51337"/>
    </source>
</evidence>
<gene>
    <name evidence="6" type="ORF">SAMN04488692_102118</name>
</gene>
<evidence type="ECO:0000256" key="1">
    <source>
        <dbReference type="ARBA" id="ARBA00010854"/>
    </source>
</evidence>
<dbReference type="Gene3D" id="1.10.1240.10">
    <property type="entry name" value="Methionine synthase domain"/>
    <property type="match status" value="1"/>
</dbReference>
<evidence type="ECO:0000259" key="4">
    <source>
        <dbReference type="PROSITE" id="PS51332"/>
    </source>
</evidence>
<name>A0A1G9I691_9FIRM</name>
<keyword evidence="3" id="KW-0170">Cobalt</keyword>
<dbReference type="GO" id="GO:0005829">
    <property type="term" value="C:cytosol"/>
    <property type="evidence" value="ECO:0007669"/>
    <property type="project" value="TreeGrafter"/>
</dbReference>
<dbReference type="Gene3D" id="3.40.50.280">
    <property type="entry name" value="Cobalamin-binding domain"/>
    <property type="match status" value="1"/>
</dbReference>
<dbReference type="PANTHER" id="PTHR45833:SF1">
    <property type="entry name" value="METHIONINE SYNTHASE"/>
    <property type="match status" value="1"/>
</dbReference>
<dbReference type="CDD" id="cd02070">
    <property type="entry name" value="corrinoid_protein_B12-BD"/>
    <property type="match status" value="1"/>
</dbReference>
<dbReference type="Pfam" id="PF02607">
    <property type="entry name" value="B12-binding_2"/>
    <property type="match status" value="1"/>
</dbReference>
<dbReference type="RefSeq" id="WP_089757996.1">
    <property type="nucleotide sequence ID" value="NZ_FNGO01000002.1"/>
</dbReference>
<dbReference type="InterPro" id="IPR006158">
    <property type="entry name" value="Cobalamin-bd"/>
</dbReference>
<dbReference type="GO" id="GO:0050667">
    <property type="term" value="P:homocysteine metabolic process"/>
    <property type="evidence" value="ECO:0007669"/>
    <property type="project" value="TreeGrafter"/>
</dbReference>
<dbReference type="AlphaFoldDB" id="A0A1G9I691"/>
<dbReference type="PANTHER" id="PTHR45833">
    <property type="entry name" value="METHIONINE SYNTHASE"/>
    <property type="match status" value="1"/>
</dbReference>
<feature type="domain" description="B12-binding N-terminal" evidence="5">
    <location>
        <begin position="1"/>
        <end position="88"/>
    </location>
</feature>